<evidence type="ECO:0000256" key="2">
    <source>
        <dbReference type="ARBA" id="ARBA00004308"/>
    </source>
</evidence>
<evidence type="ECO:0000256" key="8">
    <source>
        <dbReference type="ARBA" id="ARBA00022989"/>
    </source>
</evidence>
<evidence type="ECO:0000313" key="21">
    <source>
        <dbReference type="RefSeq" id="XP_031565408.1"/>
    </source>
</evidence>
<dbReference type="InterPro" id="IPR007110">
    <property type="entry name" value="Ig-like_dom"/>
</dbReference>
<keyword evidence="14" id="KW-0393">Immunoglobulin domain</keyword>
<dbReference type="FunFam" id="1.10.510.10:FF:001512">
    <property type="entry name" value="Receptor tyrosine-protein kinase erbB-2"/>
    <property type="match status" value="1"/>
</dbReference>
<dbReference type="Pfam" id="PF13927">
    <property type="entry name" value="Ig_3"/>
    <property type="match status" value="1"/>
</dbReference>
<feature type="domain" description="Ig-like" evidence="19">
    <location>
        <begin position="168"/>
        <end position="248"/>
    </location>
</feature>
<keyword evidence="10" id="KW-0829">Tyrosine-protein kinase</keyword>
<evidence type="ECO:0000256" key="9">
    <source>
        <dbReference type="ARBA" id="ARBA00023136"/>
    </source>
</evidence>
<dbReference type="SUPFAM" id="SSF48726">
    <property type="entry name" value="Immunoglobulin"/>
    <property type="match status" value="1"/>
</dbReference>
<dbReference type="Pfam" id="PF01392">
    <property type="entry name" value="Fz"/>
    <property type="match status" value="2"/>
</dbReference>
<evidence type="ECO:0000256" key="13">
    <source>
        <dbReference type="ARBA" id="ARBA00023180"/>
    </source>
</evidence>
<evidence type="ECO:0000256" key="6">
    <source>
        <dbReference type="ARBA" id="ARBA00022777"/>
    </source>
</evidence>
<dbReference type="GO" id="GO:0050793">
    <property type="term" value="P:regulation of developmental process"/>
    <property type="evidence" value="ECO:0007669"/>
    <property type="project" value="UniProtKB-ARBA"/>
</dbReference>
<dbReference type="PROSITE" id="PS50011">
    <property type="entry name" value="PROTEIN_KINASE_DOM"/>
    <property type="match status" value="1"/>
</dbReference>
<keyword evidence="11 15" id="KW-1015">Disulfide bond</keyword>
<dbReference type="SMART" id="SM00408">
    <property type="entry name" value="IGc2"/>
    <property type="match status" value="1"/>
</dbReference>
<dbReference type="Pfam" id="PF07714">
    <property type="entry name" value="PK_Tyr_Ser-Thr"/>
    <property type="match status" value="1"/>
</dbReference>
<dbReference type="CDD" id="cd07459">
    <property type="entry name" value="CRD_TK_ROR_like"/>
    <property type="match status" value="1"/>
</dbReference>
<evidence type="ECO:0000256" key="10">
    <source>
        <dbReference type="ARBA" id="ARBA00023137"/>
    </source>
</evidence>
<dbReference type="GO" id="GO:0048468">
    <property type="term" value="P:cell development"/>
    <property type="evidence" value="ECO:0007669"/>
    <property type="project" value="UniProtKB-ARBA"/>
</dbReference>
<sequence>MKAVLGKVYLAFVLLCLWSEVDGGRSNRKNGGRLREGVCQVYRGSFCSAYLGGQKVFLRINQAWVESRISSIYAMISSYVQGRCQRYVKPTLCYYHFPPCDSSSKKPKPRKFCQDDCSVLQYDVCRAEFKMGKQNQFSSRYLPDCNTLPSRGHPDYKSCVRVTMKEIPFSATLQNITMYEGKSVTLKCRLNTKKFPFNVTWMKDGAPIGSRYKTKKFLWGSRLKIRRSRAKDAGKFECIISSILKSVRAAGCLKILGRDLPSAKPPGNEVIRPTLPRERIEHSKWSIVPTKFKVTRKRKYPRCEPYRGKACAEYISGDLLYAGHRQDQNDIEKEFIFPLKQILESNLNPRCRKYGIRALCYHVFKSCDPKIVDLKPRLCRDDCFALYDDVCAAELLVAKTSAGINGLLPNCSRLPKANHPDHKFCSSLQIKENTEHIPEFNSASLASIEIIRLEKSKAMSGKGFGATAKNVNIDNLLDDRVSAMTLLVLVPGCIEEGNQGKVKFIESLGEGGFAKVWKAILINTEQEESEIRLTVKRLKSNVPDQVVENFRSETNLLAGLQDLNLLCLVGVSASDPLFMVFEYFDDMDLHRYLNLHTPSDLSANPDGDPDEVLLLDFALQVASGMDYLAEKNFIHRDVACRNCFLTMDNIVKISNLGIGSYRYPSDYSWVHGSALLPVRWMAPEALNSLHCTHESDVWSYGVLLWEIYSYGSQPYSGQNNQEAIECIRRMKLLPCPDGCPARIYSLMKECWEENSCDRPDFADICSRLRSWAGDSVGENH</sequence>
<dbReference type="InterPro" id="IPR003599">
    <property type="entry name" value="Ig_sub"/>
</dbReference>
<dbReference type="GO" id="GO:0012505">
    <property type="term" value="C:endomembrane system"/>
    <property type="evidence" value="ECO:0007669"/>
    <property type="project" value="UniProtKB-SubCell"/>
</dbReference>
<keyword evidence="13" id="KW-0325">Glycoprotein</keyword>
<dbReference type="GO" id="GO:0005524">
    <property type="term" value="F:ATP binding"/>
    <property type="evidence" value="ECO:0007669"/>
    <property type="project" value="UniProtKB-KW"/>
</dbReference>
<dbReference type="PROSITE" id="PS50038">
    <property type="entry name" value="FZ"/>
    <property type="match status" value="2"/>
</dbReference>
<dbReference type="PANTHER" id="PTHR24416:SF611">
    <property type="entry name" value="TYROSINE-PROTEIN KINASE TRANSMEMBRANE RECEPTOR ROR"/>
    <property type="match status" value="1"/>
</dbReference>
<dbReference type="Proteomes" id="UP000515163">
    <property type="component" value="Unplaced"/>
</dbReference>
<dbReference type="GO" id="GO:0030182">
    <property type="term" value="P:neuron differentiation"/>
    <property type="evidence" value="ECO:0007669"/>
    <property type="project" value="UniProtKB-ARBA"/>
</dbReference>
<dbReference type="SUPFAM" id="SSF56112">
    <property type="entry name" value="Protein kinase-like (PK-like)"/>
    <property type="match status" value="1"/>
</dbReference>
<dbReference type="PROSITE" id="PS00109">
    <property type="entry name" value="PROTEIN_KINASE_TYR"/>
    <property type="match status" value="1"/>
</dbReference>
<evidence type="ECO:0000256" key="4">
    <source>
        <dbReference type="ARBA" id="ARBA00022692"/>
    </source>
</evidence>
<feature type="chain" id="PRO_5028445357" evidence="16">
    <location>
        <begin position="24"/>
        <end position="780"/>
    </location>
</feature>
<dbReference type="AlphaFoldDB" id="A0A6P8IFE0"/>
<comment type="caution">
    <text evidence="15">Lacks conserved residue(s) required for the propagation of feature annotation.</text>
</comment>
<keyword evidence="20" id="KW-1185">Reference proteome</keyword>
<accession>A0A6P8IFE0</accession>
<dbReference type="InterPro" id="IPR036790">
    <property type="entry name" value="Frizzled_dom_sf"/>
</dbReference>
<keyword evidence="7" id="KW-0067">ATP-binding</keyword>
<dbReference type="InterPro" id="IPR001245">
    <property type="entry name" value="Ser-Thr/Tyr_kinase_cat_dom"/>
</dbReference>
<dbReference type="InterPro" id="IPR011009">
    <property type="entry name" value="Kinase-like_dom_sf"/>
</dbReference>
<dbReference type="Gene3D" id="3.30.200.20">
    <property type="entry name" value="Phosphorylase Kinase, domain 1"/>
    <property type="match status" value="1"/>
</dbReference>
<dbReference type="SMART" id="SM00219">
    <property type="entry name" value="TyrKc"/>
    <property type="match status" value="1"/>
</dbReference>
<keyword evidence="6" id="KW-0418">Kinase</keyword>
<keyword evidence="9" id="KW-0472">Membrane</keyword>
<dbReference type="Gene3D" id="1.10.2000.10">
    <property type="entry name" value="Frizzled cysteine-rich domain"/>
    <property type="match status" value="2"/>
</dbReference>
<proteinExistence type="predicted"/>
<dbReference type="InParanoid" id="A0A6P8IFE0"/>
<feature type="disulfide bond" evidence="15">
    <location>
        <begin position="39"/>
        <end position="100"/>
    </location>
</feature>
<organism evidence="20 21">
    <name type="scientific">Actinia tenebrosa</name>
    <name type="common">Australian red waratah sea anemone</name>
    <dbReference type="NCBI Taxonomy" id="6105"/>
    <lineage>
        <taxon>Eukaryota</taxon>
        <taxon>Metazoa</taxon>
        <taxon>Cnidaria</taxon>
        <taxon>Anthozoa</taxon>
        <taxon>Hexacorallia</taxon>
        <taxon>Actiniaria</taxon>
        <taxon>Actiniidae</taxon>
        <taxon>Actinia</taxon>
    </lineage>
</organism>
<name>A0A6P8IFE0_ACTTE</name>
<dbReference type="OrthoDB" id="2431000at2759"/>
<dbReference type="GO" id="GO:0007169">
    <property type="term" value="P:cell surface receptor protein tyrosine kinase signaling pathway"/>
    <property type="evidence" value="ECO:0007669"/>
    <property type="project" value="TreeGrafter"/>
</dbReference>
<dbReference type="InterPro" id="IPR013783">
    <property type="entry name" value="Ig-like_fold"/>
</dbReference>
<keyword evidence="16" id="KW-0732">Signal</keyword>
<feature type="signal peptide" evidence="16">
    <location>
        <begin position="1"/>
        <end position="23"/>
    </location>
</feature>
<evidence type="ECO:0000256" key="5">
    <source>
        <dbReference type="ARBA" id="ARBA00022741"/>
    </source>
</evidence>
<evidence type="ECO:0000256" key="11">
    <source>
        <dbReference type="ARBA" id="ARBA00023157"/>
    </source>
</evidence>
<keyword evidence="5" id="KW-0547">Nucleotide-binding</keyword>
<dbReference type="RefSeq" id="XP_031565408.1">
    <property type="nucleotide sequence ID" value="XM_031709548.1"/>
</dbReference>
<dbReference type="GeneID" id="116300645"/>
<evidence type="ECO:0000256" key="14">
    <source>
        <dbReference type="ARBA" id="ARBA00023319"/>
    </source>
</evidence>
<dbReference type="InterPro" id="IPR020067">
    <property type="entry name" value="Frizzled_dom"/>
</dbReference>
<comment type="subcellular location">
    <subcellularLocation>
        <location evidence="2">Endomembrane system</location>
    </subcellularLocation>
    <subcellularLocation>
        <location evidence="1">Membrane</location>
        <topology evidence="1">Single-pass membrane protein</topology>
    </subcellularLocation>
</comment>
<evidence type="ECO:0000259" key="18">
    <source>
        <dbReference type="PROSITE" id="PS50038"/>
    </source>
</evidence>
<feature type="disulfide bond" evidence="15">
    <location>
        <begin position="47"/>
        <end position="93"/>
    </location>
</feature>
<dbReference type="Gene3D" id="2.60.40.10">
    <property type="entry name" value="Immunoglobulins"/>
    <property type="match status" value="1"/>
</dbReference>
<evidence type="ECO:0000256" key="16">
    <source>
        <dbReference type="SAM" id="SignalP"/>
    </source>
</evidence>
<dbReference type="InterPro" id="IPR020635">
    <property type="entry name" value="Tyr_kinase_cat_dom"/>
</dbReference>
<dbReference type="InterPro" id="IPR050122">
    <property type="entry name" value="RTK"/>
</dbReference>
<feature type="domain" description="Protein kinase" evidence="17">
    <location>
        <begin position="502"/>
        <end position="780"/>
    </location>
</feature>
<evidence type="ECO:0000313" key="20">
    <source>
        <dbReference type="Proteomes" id="UP000515163"/>
    </source>
</evidence>
<dbReference type="InterPro" id="IPR041775">
    <property type="entry name" value="Ror-like_CRD"/>
</dbReference>
<dbReference type="GO" id="GO:0004714">
    <property type="term" value="F:transmembrane receptor protein tyrosine kinase activity"/>
    <property type="evidence" value="ECO:0007669"/>
    <property type="project" value="TreeGrafter"/>
</dbReference>
<reference evidence="21" key="1">
    <citation type="submission" date="2025-08" db="UniProtKB">
        <authorList>
            <consortium name="RefSeq"/>
        </authorList>
    </citation>
    <scope>IDENTIFICATION</scope>
    <source>
        <tissue evidence="21">Tentacle</tissue>
    </source>
</reference>
<keyword evidence="12" id="KW-0675">Receptor</keyword>
<dbReference type="PANTHER" id="PTHR24416">
    <property type="entry name" value="TYROSINE-PROTEIN KINASE RECEPTOR"/>
    <property type="match status" value="1"/>
</dbReference>
<evidence type="ECO:0000256" key="7">
    <source>
        <dbReference type="ARBA" id="ARBA00022840"/>
    </source>
</evidence>
<evidence type="ECO:0000256" key="3">
    <source>
        <dbReference type="ARBA" id="ARBA00022679"/>
    </source>
</evidence>
<evidence type="ECO:0000256" key="15">
    <source>
        <dbReference type="PROSITE-ProRule" id="PRU00090"/>
    </source>
</evidence>
<feature type="domain" description="FZ" evidence="18">
    <location>
        <begin position="34"/>
        <end position="162"/>
    </location>
</feature>
<keyword evidence="3" id="KW-0808">Transferase</keyword>
<dbReference type="CDD" id="cd00096">
    <property type="entry name" value="Ig"/>
    <property type="match status" value="1"/>
</dbReference>
<dbReference type="InterPro" id="IPR008266">
    <property type="entry name" value="Tyr_kinase_AS"/>
</dbReference>
<feature type="domain" description="FZ" evidence="18">
    <location>
        <begin position="298"/>
        <end position="428"/>
    </location>
</feature>
<evidence type="ECO:0000256" key="1">
    <source>
        <dbReference type="ARBA" id="ARBA00004167"/>
    </source>
</evidence>
<dbReference type="Gene3D" id="1.10.510.10">
    <property type="entry name" value="Transferase(Phosphotransferase) domain 1"/>
    <property type="match status" value="1"/>
</dbReference>
<dbReference type="GO" id="GO:0005886">
    <property type="term" value="C:plasma membrane"/>
    <property type="evidence" value="ECO:0007669"/>
    <property type="project" value="TreeGrafter"/>
</dbReference>
<dbReference type="InterPro" id="IPR003598">
    <property type="entry name" value="Ig_sub2"/>
</dbReference>
<protein>
    <submittedName>
        <fullName evidence="21">Tyrosine-protein kinase transmembrane receptor ROR2-like</fullName>
    </submittedName>
</protein>
<gene>
    <name evidence="21" type="primary">LOC116300645</name>
</gene>
<dbReference type="InterPro" id="IPR036179">
    <property type="entry name" value="Ig-like_dom_sf"/>
</dbReference>
<evidence type="ECO:0000259" key="17">
    <source>
        <dbReference type="PROSITE" id="PS50011"/>
    </source>
</evidence>
<keyword evidence="8" id="KW-1133">Transmembrane helix</keyword>
<evidence type="ECO:0000259" key="19">
    <source>
        <dbReference type="PROSITE" id="PS50835"/>
    </source>
</evidence>
<dbReference type="GO" id="GO:0043235">
    <property type="term" value="C:receptor complex"/>
    <property type="evidence" value="ECO:0007669"/>
    <property type="project" value="TreeGrafter"/>
</dbReference>
<dbReference type="SMART" id="SM00409">
    <property type="entry name" value="IG"/>
    <property type="match status" value="1"/>
</dbReference>
<dbReference type="KEGG" id="aten:116300645"/>
<dbReference type="PRINTS" id="PR00109">
    <property type="entry name" value="TYRKINASE"/>
</dbReference>
<dbReference type="PROSITE" id="PS50835">
    <property type="entry name" value="IG_LIKE"/>
    <property type="match status" value="1"/>
</dbReference>
<dbReference type="InterPro" id="IPR000719">
    <property type="entry name" value="Prot_kinase_dom"/>
</dbReference>
<keyword evidence="4" id="KW-0812">Transmembrane</keyword>
<evidence type="ECO:0000256" key="12">
    <source>
        <dbReference type="ARBA" id="ARBA00023170"/>
    </source>
</evidence>